<keyword evidence="12" id="KW-1185">Reference proteome</keyword>
<dbReference type="Gene3D" id="2.60.40.60">
    <property type="entry name" value="Cadherins"/>
    <property type="match status" value="5"/>
</dbReference>
<dbReference type="InterPro" id="IPR015919">
    <property type="entry name" value="Cadherin-like_sf"/>
</dbReference>
<evidence type="ECO:0000256" key="8">
    <source>
        <dbReference type="SAM" id="Phobius"/>
    </source>
</evidence>
<keyword evidence="5 8" id="KW-1133">Transmembrane helix</keyword>
<dbReference type="PROSITE" id="PS00232">
    <property type="entry name" value="CADHERIN_1"/>
    <property type="match status" value="1"/>
</dbReference>
<accession>A0A8S1HTH7</accession>
<dbReference type="GO" id="GO:0007156">
    <property type="term" value="P:homophilic cell adhesion via plasma membrane adhesion molecules"/>
    <property type="evidence" value="ECO:0007669"/>
    <property type="project" value="InterPro"/>
</dbReference>
<protein>
    <recommendedName>
        <fullName evidence="10">Cadherin domain-containing protein</fullName>
    </recommendedName>
</protein>
<dbReference type="Pfam" id="PF00028">
    <property type="entry name" value="Cadherin"/>
    <property type="match status" value="1"/>
</dbReference>
<dbReference type="PRINTS" id="PR00205">
    <property type="entry name" value="CADHERIN"/>
</dbReference>
<comment type="subcellular location">
    <subcellularLocation>
        <location evidence="1">Membrane</location>
    </subcellularLocation>
</comment>
<evidence type="ECO:0000256" key="6">
    <source>
        <dbReference type="ARBA" id="ARBA00023136"/>
    </source>
</evidence>
<dbReference type="SMART" id="SM00112">
    <property type="entry name" value="CA"/>
    <property type="match status" value="5"/>
</dbReference>
<dbReference type="Proteomes" id="UP000835052">
    <property type="component" value="Unassembled WGS sequence"/>
</dbReference>
<evidence type="ECO:0000256" key="5">
    <source>
        <dbReference type="ARBA" id="ARBA00022989"/>
    </source>
</evidence>
<feature type="signal peptide" evidence="9">
    <location>
        <begin position="1"/>
        <end position="19"/>
    </location>
</feature>
<reference evidence="11" key="1">
    <citation type="submission" date="2020-10" db="EMBL/GenBank/DDBJ databases">
        <authorList>
            <person name="Kikuchi T."/>
        </authorList>
    </citation>
    <scope>NUCLEOTIDE SEQUENCE</scope>
    <source>
        <strain evidence="11">NKZ352</strain>
    </source>
</reference>
<evidence type="ECO:0000256" key="1">
    <source>
        <dbReference type="ARBA" id="ARBA00004370"/>
    </source>
</evidence>
<keyword evidence="3" id="KW-0677">Repeat</keyword>
<keyword evidence="2 8" id="KW-0812">Transmembrane</keyword>
<gene>
    <name evidence="11" type="ORF">CAUJ_LOCUS13380</name>
</gene>
<feature type="domain" description="Cadherin" evidence="10">
    <location>
        <begin position="1054"/>
        <end position="1180"/>
    </location>
</feature>
<evidence type="ECO:0000256" key="3">
    <source>
        <dbReference type="ARBA" id="ARBA00022737"/>
    </source>
</evidence>
<proteinExistence type="predicted"/>
<feature type="domain" description="Cadherin" evidence="10">
    <location>
        <begin position="950"/>
        <end position="1053"/>
    </location>
</feature>
<evidence type="ECO:0000313" key="11">
    <source>
        <dbReference type="EMBL" id="CAD6197471.1"/>
    </source>
</evidence>
<dbReference type="InterPro" id="IPR002126">
    <property type="entry name" value="Cadherin-like_dom"/>
</dbReference>
<dbReference type="InterPro" id="IPR020894">
    <property type="entry name" value="Cadherin_CS"/>
</dbReference>
<comment type="caution">
    <text evidence="11">The sequence shown here is derived from an EMBL/GenBank/DDBJ whole genome shotgun (WGS) entry which is preliminary data.</text>
</comment>
<dbReference type="SUPFAM" id="SSF49313">
    <property type="entry name" value="Cadherin-like"/>
    <property type="match status" value="7"/>
</dbReference>
<name>A0A8S1HTH7_9PELO</name>
<feature type="chain" id="PRO_5035809507" description="Cadherin domain-containing protein" evidence="9">
    <location>
        <begin position="20"/>
        <end position="1386"/>
    </location>
</feature>
<keyword evidence="9" id="KW-0732">Signal</keyword>
<dbReference type="CDD" id="cd11304">
    <property type="entry name" value="Cadherin_repeat"/>
    <property type="match status" value="3"/>
</dbReference>
<dbReference type="GO" id="GO:0005886">
    <property type="term" value="C:plasma membrane"/>
    <property type="evidence" value="ECO:0007669"/>
    <property type="project" value="InterPro"/>
</dbReference>
<evidence type="ECO:0000256" key="4">
    <source>
        <dbReference type="ARBA" id="ARBA00022837"/>
    </source>
</evidence>
<evidence type="ECO:0000256" key="7">
    <source>
        <dbReference type="PROSITE-ProRule" id="PRU00043"/>
    </source>
</evidence>
<feature type="transmembrane region" description="Helical" evidence="8">
    <location>
        <begin position="1272"/>
        <end position="1297"/>
    </location>
</feature>
<feature type="domain" description="Cadherin" evidence="10">
    <location>
        <begin position="843"/>
        <end position="949"/>
    </location>
</feature>
<dbReference type="PANTHER" id="PTHR24026:SF126">
    <property type="entry name" value="PROTOCADHERIN FAT 4"/>
    <property type="match status" value="1"/>
</dbReference>
<keyword evidence="6 8" id="KW-0472">Membrane</keyword>
<evidence type="ECO:0000256" key="2">
    <source>
        <dbReference type="ARBA" id="ARBA00022692"/>
    </source>
</evidence>
<keyword evidence="4 7" id="KW-0106">Calcium</keyword>
<evidence type="ECO:0000259" key="10">
    <source>
        <dbReference type="PROSITE" id="PS50268"/>
    </source>
</evidence>
<dbReference type="OrthoDB" id="9990384at2759"/>
<sequence length="1386" mass="152186">MRLRELLLVLALGWSRSRADDGGLAELLDVPQSVFFVPRNAKEGDVIVAERDIRVRNLDESVDVEIEGSTALPVALNASIADPLQPIRFVLVNQHALDGGDVRVKLQALGLISGKYHETWVTFKKVSDSKVPNFSSSSQQVVVEKGFREKESVIIKLASPLPKGGEIFLIGANSNRFEVTHEEDSVVLTTVPCENCSSILPFSTLLVARVGKDHKEMTLNFVQEEKASLHFDRDLYETTVEEKTGHQKKLLKLNAIGNISAIIYSLRDSSGLFSIHLTEGLLTILHPEFVTRSSLGETVTLTAIATDSSSSQTTNATILVHLEAEQDGPVMFGFDEEAYEFSASSTKKLLGKLPLKGATQLLAYRITEGRADLYEVTPDGDLNYLGAPLRESREDHLTVAAQEEKNGLKLATTKVTVKLEGIGSHAVEVQESEEGVLSLSSGEEVGVVVCSVDFSDRDPDAALKYTLSVAEASEIDGTSAPDDVATFFDVVPSGQSAHVILRKSLGASRLATIKLKVAARDEAHPMEPEAVGERLVIVEHEQADWDSSPLKMVQVPKEINILESSPQGSFVYQAVVVPFNRNLSFHVDPENSFEIDENGKITTKGSLLNETSPIEMVIRVENGEKKDEASTKLVILKRRHAHFADPEYSSNIPRHAPIGTVIGLASAVNASDDAITDGFALLGPQSERFTVDSQGSMKTKSPLNDTKQKNFDFFVALADDPSIVAPVHVTIEDSTTSLTILEDEVVAMIYDDAPIQSFVARVAVAEDVPVKFSLDSDDVDALRMFFVDDDGTIRNVELLRGHAGMKRMTVTASTMDNAGVTSTNATVIIDVLPSDDCQPQIDPEQNLIFHVRENQPVDTVIGQVDVKPLSQKCNLRFSLWDPINRKDVQSNELLSIDEKSGEIRTNQEFDFEKTNSYPILLSVRAGRHNSEKINGELLVMDEDDHKIHFDVSMVTVEVPEDAPTSSVVTTVRAVDLDEQPIFFHLASSSPPQFSLHSTTGVVTLEQPLDRESDDEYVIDIGASNEANTPQDSWPTAMKLVVRVRDVNDNGPVFVRSKYEAIIDKDIVVGSEISTVKAVDPDSSMSVKKPIEYSVTGANFEYRGMSRRVEGIFDVDPSTGQVKVLQPLRDYVGGVFHVSLQAKDSADDSIGKVGLKVYVHENSDVLSLELPYKPNDVTPEIVDDVTGLLSNVTGLLTLAKEVVYKTNHGIVSTNSVDLRVVLFNKTASEMLPADRSLAILENQPMALRGLPTPRKVHVEPWKAEDDSGIPVEVLIIAIGFLLLLAIIFVLMALLMCFYRARYLRDRKRYEDEQAIKNAVNVGARRSPPLISFKHYPSPAPELHQRPLPYGDKHVYRSPLADERVGSYAIQQASVTVGGDHNEEPKIT</sequence>
<dbReference type="GO" id="GO:0005509">
    <property type="term" value="F:calcium ion binding"/>
    <property type="evidence" value="ECO:0007669"/>
    <property type="project" value="UniProtKB-UniRule"/>
</dbReference>
<dbReference type="PROSITE" id="PS50268">
    <property type="entry name" value="CADHERIN_2"/>
    <property type="match status" value="4"/>
</dbReference>
<organism evidence="11 12">
    <name type="scientific">Caenorhabditis auriculariae</name>
    <dbReference type="NCBI Taxonomy" id="2777116"/>
    <lineage>
        <taxon>Eukaryota</taxon>
        <taxon>Metazoa</taxon>
        <taxon>Ecdysozoa</taxon>
        <taxon>Nematoda</taxon>
        <taxon>Chromadorea</taxon>
        <taxon>Rhabditida</taxon>
        <taxon>Rhabditina</taxon>
        <taxon>Rhabditomorpha</taxon>
        <taxon>Rhabditoidea</taxon>
        <taxon>Rhabditidae</taxon>
        <taxon>Peloderinae</taxon>
        <taxon>Caenorhabditis</taxon>
    </lineage>
</organism>
<feature type="domain" description="Cadherin" evidence="10">
    <location>
        <begin position="644"/>
        <end position="756"/>
    </location>
</feature>
<evidence type="ECO:0000256" key="9">
    <source>
        <dbReference type="SAM" id="SignalP"/>
    </source>
</evidence>
<dbReference type="PANTHER" id="PTHR24026">
    <property type="entry name" value="FAT ATYPICAL CADHERIN-RELATED"/>
    <property type="match status" value="1"/>
</dbReference>
<dbReference type="EMBL" id="CAJGYM010000095">
    <property type="protein sequence ID" value="CAD6197471.1"/>
    <property type="molecule type" value="Genomic_DNA"/>
</dbReference>
<evidence type="ECO:0000313" key="12">
    <source>
        <dbReference type="Proteomes" id="UP000835052"/>
    </source>
</evidence>